<keyword evidence="3 8" id="KW-0813">Transport</keyword>
<dbReference type="EMBL" id="BAAAQW010000005">
    <property type="protein sequence ID" value="GAA2199773.1"/>
    <property type="molecule type" value="Genomic_DNA"/>
</dbReference>
<evidence type="ECO:0000256" key="7">
    <source>
        <dbReference type="ARBA" id="ARBA00023136"/>
    </source>
</evidence>
<reference evidence="10" key="1">
    <citation type="journal article" date="2019" name="Int. J. Syst. Evol. Microbiol.">
        <title>The Global Catalogue of Microorganisms (GCM) 10K type strain sequencing project: providing services to taxonomists for standard genome sequencing and annotation.</title>
        <authorList>
            <consortium name="The Broad Institute Genomics Platform"/>
            <consortium name="The Broad Institute Genome Sequencing Center for Infectious Disease"/>
            <person name="Wu L."/>
            <person name="Ma J."/>
        </authorList>
    </citation>
    <scope>NUCLEOTIDE SEQUENCE [LARGE SCALE GENOMIC DNA]</scope>
    <source>
        <strain evidence="10">JCM 16034</strain>
    </source>
</reference>
<evidence type="ECO:0000256" key="2">
    <source>
        <dbReference type="ARBA" id="ARBA00010892"/>
    </source>
</evidence>
<keyword evidence="7 8" id="KW-0472">Membrane</keyword>
<keyword evidence="10" id="KW-1185">Reference proteome</keyword>
<evidence type="ECO:0000256" key="8">
    <source>
        <dbReference type="RuleBase" id="RU362101"/>
    </source>
</evidence>
<evidence type="ECO:0000256" key="4">
    <source>
        <dbReference type="ARBA" id="ARBA00022596"/>
    </source>
</evidence>
<feature type="transmembrane region" description="Helical" evidence="8">
    <location>
        <begin position="51"/>
        <end position="70"/>
    </location>
</feature>
<dbReference type="InterPro" id="IPR004688">
    <property type="entry name" value="Ni/Co_transpt"/>
</dbReference>
<accession>A0ABP5NP42</accession>
<comment type="similarity">
    <text evidence="2 8">Belongs to the NiCoT transporter (TC 2.A.52) family.</text>
</comment>
<feature type="transmembrane region" description="Helical" evidence="8">
    <location>
        <begin position="91"/>
        <end position="119"/>
    </location>
</feature>
<evidence type="ECO:0000256" key="6">
    <source>
        <dbReference type="ARBA" id="ARBA00022989"/>
    </source>
</evidence>
<feature type="transmembrane region" description="Helical" evidence="8">
    <location>
        <begin position="131"/>
        <end position="155"/>
    </location>
</feature>
<evidence type="ECO:0000256" key="3">
    <source>
        <dbReference type="ARBA" id="ARBA00022448"/>
    </source>
</evidence>
<sequence>MTSSRLQPGVARGERRSLRHRVLATLAAVAALHAVAVILLLAGAAGGGGPLAAGLVATAYLTGVRHSYDWDHIAAIDNSTRRLVAMGREPASVGLAFSLGHSSVVMAAGVLVVAGAAFMSSLLQEGTAANTVLALVGGSVSGGFLLLIGCFNAAAARRAWTLRARAHAGAALEPHQLEAQGLLTRLLARPLSRLVTPRGMYVLGFLFGLGFDTASTMSLLILTASASLSGVSAWTLASLPFFFAAGMCLCDSLNGFAVLRLYRTAWQDPARKLGFNAAVTGASAVSALFIAAITIGGVAHRGLGLHDPLTTWLAGVDLGEAGLALVALMLAFWGVAALLERARRRPEPTVREP</sequence>
<keyword evidence="6 8" id="KW-1133">Transmembrane helix</keyword>
<feature type="transmembrane region" description="Helical" evidence="8">
    <location>
        <begin position="199"/>
        <end position="221"/>
    </location>
</feature>
<dbReference type="PANTHER" id="PTHR31611">
    <property type="entry name" value="HIGH-AFFINITY NICKEL TRANSPORT PROTEIN NIC1"/>
    <property type="match status" value="1"/>
</dbReference>
<dbReference type="Proteomes" id="UP001500432">
    <property type="component" value="Unassembled WGS sequence"/>
</dbReference>
<feature type="transmembrane region" description="Helical" evidence="8">
    <location>
        <begin position="241"/>
        <end position="262"/>
    </location>
</feature>
<dbReference type="Pfam" id="PF03824">
    <property type="entry name" value="NicO"/>
    <property type="match status" value="1"/>
</dbReference>
<evidence type="ECO:0000313" key="9">
    <source>
        <dbReference type="EMBL" id="GAA2199773.1"/>
    </source>
</evidence>
<dbReference type="PANTHER" id="PTHR31611:SF0">
    <property type="entry name" value="HIGH-AFFINITY NICKEL TRANSPORT PROTEIN NIC1"/>
    <property type="match status" value="1"/>
</dbReference>
<gene>
    <name evidence="9" type="ORF">GCM10009849_17520</name>
</gene>
<name>A0ABP5NP42_9MICC</name>
<comment type="subcellular location">
    <subcellularLocation>
        <location evidence="8">Cell membrane</location>
        <topology evidence="8">Multi-pass membrane protein</topology>
    </subcellularLocation>
    <subcellularLocation>
        <location evidence="1">Endomembrane system</location>
        <topology evidence="1">Multi-pass membrane protein</topology>
    </subcellularLocation>
</comment>
<feature type="transmembrane region" description="Helical" evidence="8">
    <location>
        <begin position="21"/>
        <end position="45"/>
    </location>
</feature>
<keyword evidence="5 8" id="KW-0812">Transmembrane</keyword>
<evidence type="ECO:0000256" key="5">
    <source>
        <dbReference type="ARBA" id="ARBA00022692"/>
    </source>
</evidence>
<organism evidence="9 10">
    <name type="scientific">Sinomonas flava</name>
    <dbReference type="NCBI Taxonomy" id="496857"/>
    <lineage>
        <taxon>Bacteria</taxon>
        <taxon>Bacillati</taxon>
        <taxon>Actinomycetota</taxon>
        <taxon>Actinomycetes</taxon>
        <taxon>Micrococcales</taxon>
        <taxon>Micrococcaceae</taxon>
        <taxon>Sinomonas</taxon>
    </lineage>
</organism>
<feature type="transmembrane region" description="Helical" evidence="8">
    <location>
        <begin position="274"/>
        <end position="298"/>
    </location>
</feature>
<proteinExistence type="inferred from homology"/>
<evidence type="ECO:0000256" key="1">
    <source>
        <dbReference type="ARBA" id="ARBA00004127"/>
    </source>
</evidence>
<keyword evidence="4" id="KW-0533">Nickel</keyword>
<feature type="transmembrane region" description="Helical" evidence="8">
    <location>
        <begin position="318"/>
        <end position="339"/>
    </location>
</feature>
<dbReference type="InterPro" id="IPR011541">
    <property type="entry name" value="Ni/Co_transpt_high_affinity"/>
</dbReference>
<protein>
    <recommendedName>
        <fullName evidence="8">Nickel/cobalt efflux system</fullName>
    </recommendedName>
</protein>
<evidence type="ECO:0000313" key="10">
    <source>
        <dbReference type="Proteomes" id="UP001500432"/>
    </source>
</evidence>
<comment type="caution">
    <text evidence="9">The sequence shown here is derived from an EMBL/GenBank/DDBJ whole genome shotgun (WGS) entry which is preliminary data.</text>
</comment>
<dbReference type="RefSeq" id="WP_208711824.1">
    <property type="nucleotide sequence ID" value="NZ_BAAAQW010000005.1"/>
</dbReference>